<dbReference type="AlphaFoldDB" id="A0A8H3V2K5"/>
<dbReference type="PANTHER" id="PTHR48250:SF3">
    <property type="entry name" value="CUTINASE 1-RELATED"/>
    <property type="match status" value="1"/>
</dbReference>
<keyword evidence="8 11" id="KW-1015">Disulfide bond</keyword>
<comment type="subcellular location">
    <subcellularLocation>
        <location evidence="1 12">Secreted</location>
    </subcellularLocation>
</comment>
<evidence type="ECO:0000313" key="15">
    <source>
        <dbReference type="EMBL" id="KAE9979897.1"/>
    </source>
</evidence>
<dbReference type="EC" id="3.1.1.74" evidence="3 12"/>
<dbReference type="InterPro" id="IPR043580">
    <property type="entry name" value="CUTINASE_1"/>
</dbReference>
<keyword evidence="6 13" id="KW-0732">Signal</keyword>
<evidence type="ECO:0000256" key="13">
    <source>
        <dbReference type="SAM" id="SignalP"/>
    </source>
</evidence>
<dbReference type="GO" id="GO:0050525">
    <property type="term" value="F:cutinase activity"/>
    <property type="evidence" value="ECO:0007669"/>
    <property type="project" value="UniProtKB-UniRule"/>
</dbReference>
<name>A0A8H3V2K5_VENIN</name>
<feature type="disulfide bond" evidence="11">
    <location>
        <begin position="63"/>
        <end position="141"/>
    </location>
</feature>
<feature type="chain" id="PRO_5044690757" description="Cutinase" evidence="13">
    <location>
        <begin position="16"/>
        <end position="275"/>
    </location>
</feature>
<dbReference type="OrthoDB" id="3225429at2759"/>
<dbReference type="InterPro" id="IPR029058">
    <property type="entry name" value="AB_hydrolase_fold"/>
</dbReference>
<evidence type="ECO:0000256" key="9">
    <source>
        <dbReference type="ARBA" id="ARBA00034045"/>
    </source>
</evidence>
<proteinExistence type="inferred from homology"/>
<dbReference type="PANTHER" id="PTHR48250">
    <property type="entry name" value="CUTINASE 2-RELATED"/>
    <property type="match status" value="1"/>
</dbReference>
<evidence type="ECO:0000313" key="16">
    <source>
        <dbReference type="Proteomes" id="UP000447873"/>
    </source>
</evidence>
<keyword evidence="5 12" id="KW-0964">Secreted</keyword>
<organism evidence="15 17">
    <name type="scientific">Venturia inaequalis</name>
    <name type="common">Apple scab fungus</name>
    <dbReference type="NCBI Taxonomy" id="5025"/>
    <lineage>
        <taxon>Eukaryota</taxon>
        <taxon>Fungi</taxon>
        <taxon>Dikarya</taxon>
        <taxon>Ascomycota</taxon>
        <taxon>Pezizomycotina</taxon>
        <taxon>Dothideomycetes</taxon>
        <taxon>Pleosporomycetidae</taxon>
        <taxon>Venturiales</taxon>
        <taxon>Venturiaceae</taxon>
        <taxon>Venturia</taxon>
    </lineage>
</organism>
<dbReference type="InterPro" id="IPR000675">
    <property type="entry name" value="Cutinase/axe"/>
</dbReference>
<evidence type="ECO:0000313" key="17">
    <source>
        <dbReference type="Proteomes" id="UP000490939"/>
    </source>
</evidence>
<comment type="function">
    <text evidence="12">Catalyzes the hydrolysis of complex carboxylic polyesters found in the cell wall of plants. Degrades cutin, a macromolecule that forms the structure of the plant cuticle.</text>
</comment>
<feature type="active site" description="Nucleophile" evidence="10">
    <location>
        <position position="152"/>
    </location>
</feature>
<feature type="active site" evidence="10">
    <location>
        <position position="207"/>
    </location>
</feature>
<evidence type="ECO:0000256" key="2">
    <source>
        <dbReference type="ARBA" id="ARBA00007534"/>
    </source>
</evidence>
<feature type="signal peptide" evidence="13">
    <location>
        <begin position="1"/>
        <end position="15"/>
    </location>
</feature>
<dbReference type="EMBL" id="WNWR01000402">
    <property type="protein sequence ID" value="KAE9979897.1"/>
    <property type="molecule type" value="Genomic_DNA"/>
</dbReference>
<protein>
    <recommendedName>
        <fullName evidence="3 12">Cutinase</fullName>
        <ecNumber evidence="3 12">3.1.1.74</ecNumber>
    </recommendedName>
</protein>
<evidence type="ECO:0000256" key="8">
    <source>
        <dbReference type="ARBA" id="ARBA00023157"/>
    </source>
</evidence>
<dbReference type="SMART" id="SM01110">
    <property type="entry name" value="Cutinase"/>
    <property type="match status" value="1"/>
</dbReference>
<dbReference type="Proteomes" id="UP000490939">
    <property type="component" value="Unassembled WGS sequence"/>
</dbReference>
<evidence type="ECO:0000256" key="5">
    <source>
        <dbReference type="ARBA" id="ARBA00022525"/>
    </source>
</evidence>
<evidence type="ECO:0000313" key="14">
    <source>
        <dbReference type="EMBL" id="KAE9974246.1"/>
    </source>
</evidence>
<comment type="similarity">
    <text evidence="2 12">Belongs to the cutinase family.</text>
</comment>
<evidence type="ECO:0000256" key="11">
    <source>
        <dbReference type="PIRSR" id="PIRSR611150-2"/>
    </source>
</evidence>
<dbReference type="EMBL" id="WNWS01000223">
    <property type="protein sequence ID" value="KAE9974246.1"/>
    <property type="molecule type" value="Genomic_DNA"/>
</dbReference>
<evidence type="ECO:0000256" key="1">
    <source>
        <dbReference type="ARBA" id="ARBA00004613"/>
    </source>
</evidence>
<feature type="active site" description="Proton donor/acceptor" evidence="10">
    <location>
        <position position="220"/>
    </location>
</feature>
<dbReference type="GO" id="GO:0016052">
    <property type="term" value="P:carbohydrate catabolic process"/>
    <property type="evidence" value="ECO:0007669"/>
    <property type="project" value="TreeGrafter"/>
</dbReference>
<comment type="caution">
    <text evidence="15">The sequence shown here is derived from an EMBL/GenBank/DDBJ whole genome shotgun (WGS) entry which is preliminary data.</text>
</comment>
<dbReference type="GO" id="GO:0005576">
    <property type="term" value="C:extracellular region"/>
    <property type="evidence" value="ECO:0007669"/>
    <property type="project" value="UniProtKB-SubCell"/>
</dbReference>
<evidence type="ECO:0000256" key="4">
    <source>
        <dbReference type="ARBA" id="ARBA00022487"/>
    </source>
</evidence>
<accession>A0A8H3V2K5</accession>
<gene>
    <name evidence="15" type="ORF">EG327_006867</name>
    <name evidence="14" type="ORF">EG328_003965</name>
</gene>
<evidence type="ECO:0000256" key="7">
    <source>
        <dbReference type="ARBA" id="ARBA00022801"/>
    </source>
</evidence>
<keyword evidence="17" id="KW-1185">Reference proteome</keyword>
<dbReference type="PROSITE" id="PS00155">
    <property type="entry name" value="CUTINASE_1"/>
    <property type="match status" value="1"/>
</dbReference>
<evidence type="ECO:0000256" key="10">
    <source>
        <dbReference type="PIRSR" id="PIRSR611150-1"/>
    </source>
</evidence>
<evidence type="ECO:0000256" key="12">
    <source>
        <dbReference type="RuleBase" id="RU361263"/>
    </source>
</evidence>
<dbReference type="Proteomes" id="UP000447873">
    <property type="component" value="Unassembled WGS sequence"/>
</dbReference>
<keyword evidence="4 12" id="KW-0719">Serine esterase</keyword>
<reference evidence="15 17" key="1">
    <citation type="submission" date="2019-07" db="EMBL/GenBank/DDBJ databases">
        <title>Venturia inaequalis Genome Resource.</title>
        <authorList>
            <person name="Lichtner F.J."/>
        </authorList>
    </citation>
    <scope>NUCLEOTIDE SEQUENCE [LARGE SCALE GENOMIC DNA]</scope>
    <source>
        <strain evidence="14 16">120213</strain>
        <strain evidence="15 17">DMI_063113</strain>
    </source>
</reference>
<keyword evidence="7 12" id="KW-0378">Hydrolase</keyword>
<evidence type="ECO:0000256" key="3">
    <source>
        <dbReference type="ARBA" id="ARBA00013095"/>
    </source>
</evidence>
<dbReference type="PRINTS" id="PR00129">
    <property type="entry name" value="CUTINASE"/>
</dbReference>
<feature type="disulfide bond" evidence="11">
    <location>
        <begin position="203"/>
        <end position="210"/>
    </location>
</feature>
<dbReference type="Pfam" id="PF01083">
    <property type="entry name" value="Cutinase"/>
    <property type="match status" value="1"/>
</dbReference>
<sequence>MRLLPIAALFGLSAALPKPLPAPQAVATGENSTGTLIGAITSLIPNLSLSTNNPHDFTEGSQCKPIYFIMARGSGEWGTLGVTIGPPVCKGLKDIYGEKLGCDGLGRAYSGGLLDNVSVKGTTDAAIAEGVKIFTTAHTKCPNSVVVFGGYSQGAAVMHNVISSLDPAISNQIAGGVLWGDTKNQQSDGMIKGFPKEKVLIWCTPDDGVCWGKLDVTAGHLAYTHNGDEARSVAWLKGKIDGAMGAVGGGVGSGAPAVAVRALASGAVRRRRWVF</sequence>
<dbReference type="InterPro" id="IPR011150">
    <property type="entry name" value="Cutinase_monf"/>
</dbReference>
<dbReference type="SUPFAM" id="SSF53474">
    <property type="entry name" value="alpha/beta-Hydrolases"/>
    <property type="match status" value="1"/>
</dbReference>
<evidence type="ECO:0000256" key="6">
    <source>
        <dbReference type="ARBA" id="ARBA00022729"/>
    </source>
</evidence>
<dbReference type="Gene3D" id="3.40.50.1820">
    <property type="entry name" value="alpha/beta hydrolase"/>
    <property type="match status" value="1"/>
</dbReference>
<comment type="catalytic activity">
    <reaction evidence="9 12">
        <text>cutin + H2O = cutin monomers.</text>
        <dbReference type="EC" id="3.1.1.74"/>
    </reaction>
</comment>